<evidence type="ECO:0000313" key="6">
    <source>
        <dbReference type="EMBL" id="TDR82757.1"/>
    </source>
</evidence>
<keyword evidence="2" id="KW-0805">Transcription regulation</keyword>
<protein>
    <submittedName>
        <fullName evidence="6">DNA-binding transcriptional LysR family regulator</fullName>
    </submittedName>
</protein>
<dbReference type="SUPFAM" id="SSF53850">
    <property type="entry name" value="Periplasmic binding protein-like II"/>
    <property type="match status" value="1"/>
</dbReference>
<dbReference type="EMBL" id="SNZP01000001">
    <property type="protein sequence ID" value="TDR82757.1"/>
    <property type="molecule type" value="Genomic_DNA"/>
</dbReference>
<dbReference type="GO" id="GO:0003700">
    <property type="term" value="F:DNA-binding transcription factor activity"/>
    <property type="evidence" value="ECO:0007669"/>
    <property type="project" value="InterPro"/>
</dbReference>
<keyword evidence="3 6" id="KW-0238">DNA-binding</keyword>
<accession>A0A4R7BG71</accession>
<dbReference type="FunFam" id="3.40.190.10:FF:000017">
    <property type="entry name" value="Glycine cleavage system transcriptional activator"/>
    <property type="match status" value="1"/>
</dbReference>
<comment type="caution">
    <text evidence="6">The sequence shown here is derived from an EMBL/GenBank/DDBJ whole genome shotgun (WGS) entry which is preliminary data.</text>
</comment>
<comment type="similarity">
    <text evidence="1">Belongs to the LysR transcriptional regulatory family.</text>
</comment>
<dbReference type="SUPFAM" id="SSF46785">
    <property type="entry name" value="Winged helix' DNA-binding domain"/>
    <property type="match status" value="1"/>
</dbReference>
<name>A0A4R7BG71_9NEIS</name>
<dbReference type="InterPro" id="IPR036388">
    <property type="entry name" value="WH-like_DNA-bd_sf"/>
</dbReference>
<dbReference type="NCBIfam" id="NF008352">
    <property type="entry name" value="PRK11139.1"/>
    <property type="match status" value="1"/>
</dbReference>
<dbReference type="Pfam" id="PF03466">
    <property type="entry name" value="LysR_substrate"/>
    <property type="match status" value="1"/>
</dbReference>
<evidence type="ECO:0000256" key="1">
    <source>
        <dbReference type="ARBA" id="ARBA00009437"/>
    </source>
</evidence>
<gene>
    <name evidence="6" type="ORF">DFP86_101146</name>
</gene>
<dbReference type="FunFam" id="1.10.10.10:FF:000001">
    <property type="entry name" value="LysR family transcriptional regulator"/>
    <property type="match status" value="1"/>
</dbReference>
<dbReference type="InterPro" id="IPR000847">
    <property type="entry name" value="LysR_HTH_N"/>
</dbReference>
<dbReference type="GO" id="GO:0006351">
    <property type="term" value="P:DNA-templated transcription"/>
    <property type="evidence" value="ECO:0007669"/>
    <property type="project" value="TreeGrafter"/>
</dbReference>
<dbReference type="InterPro" id="IPR058163">
    <property type="entry name" value="LysR-type_TF_proteobact-type"/>
</dbReference>
<feature type="domain" description="HTH lysR-type" evidence="5">
    <location>
        <begin position="6"/>
        <end position="63"/>
    </location>
</feature>
<dbReference type="GO" id="GO:0043565">
    <property type="term" value="F:sequence-specific DNA binding"/>
    <property type="evidence" value="ECO:0007669"/>
    <property type="project" value="TreeGrafter"/>
</dbReference>
<dbReference type="OrthoDB" id="9124618at2"/>
<dbReference type="PRINTS" id="PR00039">
    <property type="entry name" value="HTHLYSR"/>
</dbReference>
<evidence type="ECO:0000256" key="3">
    <source>
        <dbReference type="ARBA" id="ARBA00023125"/>
    </source>
</evidence>
<dbReference type="PANTHER" id="PTHR30537:SF26">
    <property type="entry name" value="GLYCINE CLEAVAGE SYSTEM TRANSCRIPTIONAL ACTIVATOR"/>
    <property type="match status" value="1"/>
</dbReference>
<dbReference type="PANTHER" id="PTHR30537">
    <property type="entry name" value="HTH-TYPE TRANSCRIPTIONAL REGULATOR"/>
    <property type="match status" value="1"/>
</dbReference>
<dbReference type="Gene3D" id="1.10.10.10">
    <property type="entry name" value="Winged helix-like DNA-binding domain superfamily/Winged helix DNA-binding domain"/>
    <property type="match status" value="1"/>
</dbReference>
<organism evidence="6 7">
    <name type="scientific">Paludibacterium purpuratum</name>
    <dbReference type="NCBI Taxonomy" id="1144873"/>
    <lineage>
        <taxon>Bacteria</taxon>
        <taxon>Pseudomonadati</taxon>
        <taxon>Pseudomonadota</taxon>
        <taxon>Betaproteobacteria</taxon>
        <taxon>Neisseriales</taxon>
        <taxon>Chromobacteriaceae</taxon>
        <taxon>Paludibacterium</taxon>
    </lineage>
</organism>
<dbReference type="AlphaFoldDB" id="A0A4R7BG71"/>
<evidence type="ECO:0000259" key="5">
    <source>
        <dbReference type="PROSITE" id="PS50931"/>
    </source>
</evidence>
<keyword evidence="7" id="KW-1185">Reference proteome</keyword>
<reference evidence="6 7" key="1">
    <citation type="submission" date="2019-03" db="EMBL/GenBank/DDBJ databases">
        <title>Genomic Encyclopedia of Type Strains, Phase III (KMG-III): the genomes of soil and plant-associated and newly described type strains.</title>
        <authorList>
            <person name="Whitman W."/>
        </authorList>
    </citation>
    <scope>NUCLEOTIDE SEQUENCE [LARGE SCALE GENOMIC DNA]</scope>
    <source>
        <strain evidence="6 7">CECT 8976</strain>
    </source>
</reference>
<dbReference type="PROSITE" id="PS50931">
    <property type="entry name" value="HTH_LYSR"/>
    <property type="match status" value="1"/>
</dbReference>
<dbReference type="Gene3D" id="3.40.190.10">
    <property type="entry name" value="Periplasmic binding protein-like II"/>
    <property type="match status" value="2"/>
</dbReference>
<proteinExistence type="inferred from homology"/>
<dbReference type="RefSeq" id="WP_133678085.1">
    <property type="nucleotide sequence ID" value="NZ_SNZP01000001.1"/>
</dbReference>
<dbReference type="InterPro" id="IPR005119">
    <property type="entry name" value="LysR_subst-bd"/>
</dbReference>
<keyword evidence="4" id="KW-0804">Transcription</keyword>
<evidence type="ECO:0000256" key="4">
    <source>
        <dbReference type="ARBA" id="ARBA00023163"/>
    </source>
</evidence>
<dbReference type="Pfam" id="PF00126">
    <property type="entry name" value="HTH_1"/>
    <property type="match status" value="1"/>
</dbReference>
<dbReference type="CDD" id="cd08481">
    <property type="entry name" value="PBP2_GcdR_like"/>
    <property type="match status" value="1"/>
</dbReference>
<sequence>MRRKIPGTDVLIAFETAARHLSFTRAAAELSLTQSAVCRQIAGLEQYLGVPLFNRIKKRISLTDAGQQYAKQIREDLARLERDTLSVMAHQGSGGVLELAVIPTFATRWLIPRLGEFNAQHPEVTLNLTTRAEPFMFTDTPFDAAIHFGDPIWPGAVAEYLFGEEIVPVCSPKLLEQEKLPLDPHDLKRFTLLHQSARPDAWHQWFDMVHIADINAMRGPRYELFSMLVEAARASLGVALVPRFFVLNELSSGELVVPCTHPMKSERGYYLVYPERKSTSVALQTFMQWLLDRAQRYRADTPCVG</sequence>
<evidence type="ECO:0000313" key="7">
    <source>
        <dbReference type="Proteomes" id="UP000295611"/>
    </source>
</evidence>
<evidence type="ECO:0000256" key="2">
    <source>
        <dbReference type="ARBA" id="ARBA00023015"/>
    </source>
</evidence>
<dbReference type="Proteomes" id="UP000295611">
    <property type="component" value="Unassembled WGS sequence"/>
</dbReference>
<dbReference type="InterPro" id="IPR036390">
    <property type="entry name" value="WH_DNA-bd_sf"/>
</dbReference>